<dbReference type="InterPro" id="IPR005744">
    <property type="entry name" value="Hy-lIII"/>
</dbReference>
<evidence type="ECO:0000313" key="10">
    <source>
        <dbReference type="Proteomes" id="UP000192505"/>
    </source>
</evidence>
<dbReference type="Proteomes" id="UP000192505">
    <property type="component" value="Unassembled WGS sequence"/>
</dbReference>
<evidence type="ECO:0000256" key="1">
    <source>
        <dbReference type="ARBA" id="ARBA00004651"/>
    </source>
</evidence>
<dbReference type="GO" id="GO:0046872">
    <property type="term" value="F:metal ion binding"/>
    <property type="evidence" value="ECO:0007669"/>
    <property type="project" value="UniProtKB-KW"/>
</dbReference>
<feature type="transmembrane region" description="Helical" evidence="8">
    <location>
        <begin position="163"/>
        <end position="183"/>
    </location>
</feature>
<name>A0A1W9KNX2_9BURK</name>
<feature type="binding site" evidence="7">
    <location>
        <position position="191"/>
    </location>
    <ligand>
        <name>Zn(2+)</name>
        <dbReference type="ChEBI" id="CHEBI:29105"/>
    </ligand>
</feature>
<feature type="transmembrane region" description="Helical" evidence="8">
    <location>
        <begin position="109"/>
        <end position="128"/>
    </location>
</feature>
<dbReference type="PANTHER" id="PTHR20855:SF3">
    <property type="entry name" value="LD03007P"/>
    <property type="match status" value="1"/>
</dbReference>
<dbReference type="EMBL" id="MTEI01000031">
    <property type="protein sequence ID" value="OQW85855.1"/>
    <property type="molecule type" value="Genomic_DNA"/>
</dbReference>
<evidence type="ECO:0000256" key="7">
    <source>
        <dbReference type="PIRSR" id="PIRSR604254-1"/>
    </source>
</evidence>
<keyword evidence="7" id="KW-0862">Zinc</keyword>
<dbReference type="NCBIfam" id="TIGR01065">
    <property type="entry name" value="hlyIII"/>
    <property type="match status" value="1"/>
</dbReference>
<comment type="subcellular location">
    <subcellularLocation>
        <location evidence="1">Cell membrane</location>
        <topology evidence="1">Multi-pass membrane protein</topology>
    </subcellularLocation>
</comment>
<reference evidence="9 10" key="1">
    <citation type="submission" date="2017-01" db="EMBL/GenBank/DDBJ databases">
        <title>Novel large sulfur bacteria in the metagenomes of groundwater-fed chemosynthetic microbial mats in the Lake Huron basin.</title>
        <authorList>
            <person name="Sharrar A.M."/>
            <person name="Flood B.E."/>
            <person name="Bailey J.V."/>
            <person name="Jones D.S."/>
            <person name="Biddanda B."/>
            <person name="Ruberg S.A."/>
            <person name="Marcus D.N."/>
            <person name="Dick G.J."/>
        </authorList>
    </citation>
    <scope>NUCLEOTIDE SEQUENCE [LARGE SCALE GENOMIC DNA]</scope>
    <source>
        <strain evidence="9">A7</strain>
    </source>
</reference>
<evidence type="ECO:0000313" key="9">
    <source>
        <dbReference type="EMBL" id="OQW85855.1"/>
    </source>
</evidence>
<dbReference type="InterPro" id="IPR004254">
    <property type="entry name" value="AdipoR/HlyIII-related"/>
</dbReference>
<keyword evidence="5 8" id="KW-1133">Transmembrane helix</keyword>
<gene>
    <name evidence="9" type="ORF">BWK72_20095</name>
</gene>
<organism evidence="9 10">
    <name type="scientific">Rhodoferax ferrireducens</name>
    <dbReference type="NCBI Taxonomy" id="192843"/>
    <lineage>
        <taxon>Bacteria</taxon>
        <taxon>Pseudomonadati</taxon>
        <taxon>Pseudomonadota</taxon>
        <taxon>Betaproteobacteria</taxon>
        <taxon>Burkholderiales</taxon>
        <taxon>Comamonadaceae</taxon>
        <taxon>Rhodoferax</taxon>
    </lineage>
</organism>
<keyword evidence="3" id="KW-1003">Cell membrane</keyword>
<proteinExistence type="inferred from homology"/>
<feature type="transmembrane region" description="Helical" evidence="8">
    <location>
        <begin position="21"/>
        <end position="39"/>
    </location>
</feature>
<evidence type="ECO:0000256" key="6">
    <source>
        <dbReference type="ARBA" id="ARBA00023136"/>
    </source>
</evidence>
<evidence type="ECO:0000256" key="5">
    <source>
        <dbReference type="ARBA" id="ARBA00022989"/>
    </source>
</evidence>
<dbReference type="PANTHER" id="PTHR20855">
    <property type="entry name" value="ADIPOR/PROGESTIN RECEPTOR-RELATED"/>
    <property type="match status" value="1"/>
</dbReference>
<evidence type="ECO:0000256" key="4">
    <source>
        <dbReference type="ARBA" id="ARBA00022692"/>
    </source>
</evidence>
<feature type="binding site" evidence="7">
    <location>
        <position position="68"/>
    </location>
    <ligand>
        <name>Zn(2+)</name>
        <dbReference type="ChEBI" id="CHEBI:29105"/>
    </ligand>
</feature>
<evidence type="ECO:0000256" key="8">
    <source>
        <dbReference type="SAM" id="Phobius"/>
    </source>
</evidence>
<feature type="transmembrane region" description="Helical" evidence="8">
    <location>
        <begin position="140"/>
        <end position="157"/>
    </location>
</feature>
<dbReference type="GO" id="GO:0005886">
    <property type="term" value="C:plasma membrane"/>
    <property type="evidence" value="ECO:0007669"/>
    <property type="project" value="UniProtKB-SubCell"/>
</dbReference>
<feature type="binding site" evidence="7">
    <location>
        <position position="195"/>
    </location>
    <ligand>
        <name>Zn(2+)</name>
        <dbReference type="ChEBI" id="CHEBI:29105"/>
    </ligand>
</feature>
<comment type="similarity">
    <text evidence="2">Belongs to the UPF0073 (Hly-III) family.</text>
</comment>
<feature type="transmembrane region" description="Helical" evidence="8">
    <location>
        <begin position="45"/>
        <end position="64"/>
    </location>
</feature>
<sequence length="214" mass="23074">MFVMSKRPQTLGEEIANSISHGVALVAAVVSVPFLVASSRQQSSASFVGTMVFATTMVLLYLASTLYHAMPTGRAKRVFLKLDHGAIYLFIAGTYTPFALGALSGAWGWSLFGVVWFLAAVGITLKALDRLNHPWLSTGLYLAMGWLVVIAAVPLLERVPLPGVMWLVAGGVAYTVGVIFFVFDSRIRYSHAVWHGFVAMGTACHFVAVQSYAA</sequence>
<evidence type="ECO:0000256" key="3">
    <source>
        <dbReference type="ARBA" id="ARBA00022475"/>
    </source>
</evidence>
<keyword evidence="4 8" id="KW-0812">Transmembrane</keyword>
<dbReference type="AlphaFoldDB" id="A0A1W9KNX2"/>
<keyword evidence="6 8" id="KW-0472">Membrane</keyword>
<evidence type="ECO:0000256" key="2">
    <source>
        <dbReference type="ARBA" id="ARBA00008488"/>
    </source>
</evidence>
<accession>A0A1W9KNX2</accession>
<keyword evidence="7" id="KW-0479">Metal-binding</keyword>
<protein>
    <submittedName>
        <fullName evidence="9">Hemolysin D</fullName>
    </submittedName>
</protein>
<feature type="transmembrane region" description="Helical" evidence="8">
    <location>
        <begin position="192"/>
        <end position="213"/>
    </location>
</feature>
<dbReference type="GO" id="GO:0140911">
    <property type="term" value="F:pore-forming activity"/>
    <property type="evidence" value="ECO:0007669"/>
    <property type="project" value="InterPro"/>
</dbReference>
<comment type="caution">
    <text evidence="9">The sequence shown here is derived from an EMBL/GenBank/DDBJ whole genome shotgun (WGS) entry which is preliminary data.</text>
</comment>
<dbReference type="Pfam" id="PF03006">
    <property type="entry name" value="HlyIII"/>
    <property type="match status" value="1"/>
</dbReference>